<feature type="domain" description="Thiamine pyrophosphate enzyme central" evidence="13">
    <location>
        <begin position="203"/>
        <end position="310"/>
    </location>
</feature>
<dbReference type="CDD" id="cd07038">
    <property type="entry name" value="TPP_PYR_PDC_IPDC_like"/>
    <property type="match status" value="1"/>
</dbReference>
<evidence type="ECO:0000313" key="17">
    <source>
        <dbReference type="Proteomes" id="UP000184304"/>
    </source>
</evidence>
<dbReference type="GO" id="GO:0030976">
    <property type="term" value="F:thiamine pyrophosphate binding"/>
    <property type="evidence" value="ECO:0007669"/>
    <property type="project" value="InterPro"/>
</dbReference>
<evidence type="ECO:0000256" key="6">
    <source>
        <dbReference type="ARBA" id="ARBA00022723"/>
    </source>
</evidence>
<dbReference type="GO" id="GO:0005829">
    <property type="term" value="C:cytosol"/>
    <property type="evidence" value="ECO:0007669"/>
    <property type="project" value="TreeGrafter"/>
</dbReference>
<dbReference type="GO" id="GO:0000949">
    <property type="term" value="P:aromatic amino acid family catabolic process to alcohol via Ehrlich pathway"/>
    <property type="evidence" value="ECO:0007669"/>
    <property type="project" value="TreeGrafter"/>
</dbReference>
<comment type="catalytic activity">
    <reaction evidence="1">
        <text>a 2-oxocarboxylate + H(+) = an aldehyde + CO2</text>
        <dbReference type="Rhea" id="RHEA:11628"/>
        <dbReference type="ChEBI" id="CHEBI:15378"/>
        <dbReference type="ChEBI" id="CHEBI:16526"/>
        <dbReference type="ChEBI" id="CHEBI:17478"/>
        <dbReference type="ChEBI" id="CHEBI:35179"/>
        <dbReference type="EC" id="4.1.1.1"/>
    </reaction>
</comment>
<dbReference type="EMBL" id="KV878207">
    <property type="protein sequence ID" value="OJI80330.1"/>
    <property type="molecule type" value="Genomic_DNA"/>
</dbReference>
<dbReference type="GO" id="GO:0000287">
    <property type="term" value="F:magnesium ion binding"/>
    <property type="evidence" value="ECO:0007669"/>
    <property type="project" value="InterPro"/>
</dbReference>
<evidence type="ECO:0000313" key="16">
    <source>
        <dbReference type="EMBL" id="OJI80330.1"/>
    </source>
</evidence>
<name>A0A1L9MTE5_ASPTC</name>
<dbReference type="Proteomes" id="UP000184304">
    <property type="component" value="Unassembled WGS sequence"/>
</dbReference>
<reference evidence="17" key="1">
    <citation type="journal article" date="2017" name="Genome Biol.">
        <title>Comparative genomics reveals high biological diversity and specific adaptations in the industrially and medically important fungal genus Aspergillus.</title>
        <authorList>
            <person name="de Vries R.P."/>
            <person name="Riley R."/>
            <person name="Wiebenga A."/>
            <person name="Aguilar-Osorio G."/>
            <person name="Amillis S."/>
            <person name="Uchima C.A."/>
            <person name="Anderluh G."/>
            <person name="Asadollahi M."/>
            <person name="Askin M."/>
            <person name="Barry K."/>
            <person name="Battaglia E."/>
            <person name="Bayram O."/>
            <person name="Benocci T."/>
            <person name="Braus-Stromeyer S.A."/>
            <person name="Caldana C."/>
            <person name="Canovas D."/>
            <person name="Cerqueira G.C."/>
            <person name="Chen F."/>
            <person name="Chen W."/>
            <person name="Choi C."/>
            <person name="Clum A."/>
            <person name="Dos Santos R.A."/>
            <person name="Damasio A.R."/>
            <person name="Diallinas G."/>
            <person name="Emri T."/>
            <person name="Fekete E."/>
            <person name="Flipphi M."/>
            <person name="Freyberg S."/>
            <person name="Gallo A."/>
            <person name="Gournas C."/>
            <person name="Habgood R."/>
            <person name="Hainaut M."/>
            <person name="Harispe M.L."/>
            <person name="Henrissat B."/>
            <person name="Hilden K.S."/>
            <person name="Hope R."/>
            <person name="Hossain A."/>
            <person name="Karabika E."/>
            <person name="Karaffa L."/>
            <person name="Karanyi Z."/>
            <person name="Krasevec N."/>
            <person name="Kuo A."/>
            <person name="Kusch H."/>
            <person name="LaButti K."/>
            <person name="Lagendijk E.L."/>
            <person name="Lapidus A."/>
            <person name="Levasseur A."/>
            <person name="Lindquist E."/>
            <person name="Lipzen A."/>
            <person name="Logrieco A.F."/>
            <person name="MacCabe A."/>
            <person name="Maekelae M.R."/>
            <person name="Malavazi I."/>
            <person name="Melin P."/>
            <person name="Meyer V."/>
            <person name="Mielnichuk N."/>
            <person name="Miskei M."/>
            <person name="Molnar A.P."/>
            <person name="Mule G."/>
            <person name="Ngan C.Y."/>
            <person name="Orejas M."/>
            <person name="Orosz E."/>
            <person name="Ouedraogo J.P."/>
            <person name="Overkamp K.M."/>
            <person name="Park H.-S."/>
            <person name="Perrone G."/>
            <person name="Piumi F."/>
            <person name="Punt P.J."/>
            <person name="Ram A.F."/>
            <person name="Ramon A."/>
            <person name="Rauscher S."/>
            <person name="Record E."/>
            <person name="Riano-Pachon D.M."/>
            <person name="Robert V."/>
            <person name="Roehrig J."/>
            <person name="Ruller R."/>
            <person name="Salamov A."/>
            <person name="Salih N.S."/>
            <person name="Samson R.A."/>
            <person name="Sandor E."/>
            <person name="Sanguinetti M."/>
            <person name="Schuetze T."/>
            <person name="Sepcic K."/>
            <person name="Shelest E."/>
            <person name="Sherlock G."/>
            <person name="Sophianopoulou V."/>
            <person name="Squina F.M."/>
            <person name="Sun H."/>
            <person name="Susca A."/>
            <person name="Todd R.B."/>
            <person name="Tsang A."/>
            <person name="Unkles S.E."/>
            <person name="van de Wiele N."/>
            <person name="van Rossen-Uffink D."/>
            <person name="Oliveira J.V."/>
            <person name="Vesth T.C."/>
            <person name="Visser J."/>
            <person name="Yu J.-H."/>
            <person name="Zhou M."/>
            <person name="Andersen M.R."/>
            <person name="Archer D.B."/>
            <person name="Baker S.E."/>
            <person name="Benoit I."/>
            <person name="Brakhage A.A."/>
            <person name="Braus G.H."/>
            <person name="Fischer R."/>
            <person name="Frisvad J.C."/>
            <person name="Goldman G.H."/>
            <person name="Houbraken J."/>
            <person name="Oakley B."/>
            <person name="Pocsi I."/>
            <person name="Scazzocchio C."/>
            <person name="Seiboth B."/>
            <person name="vanKuyk P.A."/>
            <person name="Wortman J."/>
            <person name="Dyer P.S."/>
            <person name="Grigoriev I.V."/>
        </authorList>
    </citation>
    <scope>NUCLEOTIDE SEQUENCE [LARGE SCALE GENOMIC DNA]</scope>
    <source>
        <strain evidence="17">CBS 134.48</strain>
    </source>
</reference>
<evidence type="ECO:0000256" key="9">
    <source>
        <dbReference type="ARBA" id="ARBA00023052"/>
    </source>
</evidence>
<dbReference type="OMA" id="PMRASQE"/>
<dbReference type="GO" id="GO:0005634">
    <property type="term" value="C:nucleus"/>
    <property type="evidence" value="ECO:0007669"/>
    <property type="project" value="TreeGrafter"/>
</dbReference>
<evidence type="ECO:0000256" key="12">
    <source>
        <dbReference type="RuleBase" id="RU362132"/>
    </source>
</evidence>
<evidence type="ECO:0000256" key="3">
    <source>
        <dbReference type="ARBA" id="ARBA00007812"/>
    </source>
</evidence>
<feature type="domain" description="Thiamine pyrophosphate enzyme N-terminal TPP-binding" evidence="15">
    <location>
        <begin position="11"/>
        <end position="117"/>
    </location>
</feature>
<keyword evidence="17" id="KW-1185">Reference proteome</keyword>
<keyword evidence="10" id="KW-0456">Lyase</keyword>
<dbReference type="SUPFAM" id="SSF52467">
    <property type="entry name" value="DHS-like NAD/FAD-binding domain"/>
    <property type="match status" value="1"/>
</dbReference>
<organism evidence="16 17">
    <name type="scientific">Aspergillus tubingensis (strain CBS 134.48)</name>
    <dbReference type="NCBI Taxonomy" id="767770"/>
    <lineage>
        <taxon>Eukaryota</taxon>
        <taxon>Fungi</taxon>
        <taxon>Dikarya</taxon>
        <taxon>Ascomycota</taxon>
        <taxon>Pezizomycotina</taxon>
        <taxon>Eurotiomycetes</taxon>
        <taxon>Eurotiomycetidae</taxon>
        <taxon>Eurotiales</taxon>
        <taxon>Aspergillaceae</taxon>
        <taxon>Aspergillus</taxon>
        <taxon>Aspergillus subgen. Circumdati</taxon>
    </lineage>
</organism>
<evidence type="ECO:0000256" key="11">
    <source>
        <dbReference type="PIRSR" id="PIRSR036565-2"/>
    </source>
</evidence>
<dbReference type="GO" id="GO:0004737">
    <property type="term" value="F:pyruvate decarboxylase activity"/>
    <property type="evidence" value="ECO:0007669"/>
    <property type="project" value="UniProtKB-EC"/>
</dbReference>
<dbReference type="Pfam" id="PF00205">
    <property type="entry name" value="TPP_enzyme_M"/>
    <property type="match status" value="1"/>
</dbReference>
<dbReference type="InterPro" id="IPR012000">
    <property type="entry name" value="Thiamin_PyroP_enz_cen_dom"/>
</dbReference>
<dbReference type="PIRSF" id="PIRSF036565">
    <property type="entry name" value="Pyruvt_ip_decrb"/>
    <property type="match status" value="1"/>
</dbReference>
<sequence>MTTESVPLAIYLFTRLRHLGVDSVFGLPGDYNLKLLDHIEPSGLRWVGNCNELNAGYAADGYARIKGLGSLVTTFGVGELSALNAIAGAYAERAPVVHIVGTPPRATQDARALVHHTFNDGEFKHFDRIQAHVTVAQAVLNDSRSAPLQIDYVLQQCLIHCRPVRIAIPDDMPGPLVSAVQLGTPVSIPVSVAQTAVEPEALDTLLGCIYGSSRPMLLVDGESRAFGILDEIHAFVRKTKWPTFVTGFGRGLLTEELPNVHGVYTPKYKAFVESCDLVMCFGPHYSSSNTYLGETRPPGATVIDITATEIRTQGITFRDLPAKPFLQSLIRELDVSRISKHAPPLPGPNPLPMIQPADLVSQKNGFWPRLSRFFQEGDIILAETGTPGYGANDFMLPRHASLFRPVTWLSIGYMLPAALGASIAARDKLQELGSNSDTAKPRRTVILIGDGSFQLTAQEMSTIISQRLDVVIFLINNGGYTIERCIHGRDQFYNSISPWRYLKAPSMFGAPEDGGFAAHTWEIRTWADLENVLSDHRMLYGKGIRMAEVFMEKLDAPELLLGWLERQVKQDKRALA</sequence>
<feature type="binding site" evidence="11">
    <location>
        <position position="479"/>
    </location>
    <ligand>
        <name>Mg(2+)</name>
        <dbReference type="ChEBI" id="CHEBI:18420"/>
    </ligand>
</feature>
<keyword evidence="7" id="KW-0210">Decarboxylase</keyword>
<dbReference type="CDD" id="cd02005">
    <property type="entry name" value="TPP_PDC_IPDC"/>
    <property type="match status" value="1"/>
</dbReference>
<dbReference type="InterPro" id="IPR047213">
    <property type="entry name" value="TPP_PYR_PDC_IPDC-like"/>
</dbReference>
<dbReference type="InterPro" id="IPR011766">
    <property type="entry name" value="TPP_enzyme_TPP-bd"/>
</dbReference>
<comment type="similarity">
    <text evidence="3 12">Belongs to the TPP enzyme family.</text>
</comment>
<feature type="binding site" evidence="11">
    <location>
        <position position="477"/>
    </location>
    <ligand>
        <name>Mg(2+)</name>
        <dbReference type="ChEBI" id="CHEBI:18420"/>
    </ligand>
</feature>
<dbReference type="InterPro" id="IPR012110">
    <property type="entry name" value="PDC/IPDC-like"/>
</dbReference>
<evidence type="ECO:0000256" key="7">
    <source>
        <dbReference type="ARBA" id="ARBA00022793"/>
    </source>
</evidence>
<dbReference type="FunFam" id="3.40.50.970:FF:000024">
    <property type="entry name" value="Pyruvate decarboxylase isozyme"/>
    <property type="match status" value="1"/>
</dbReference>
<dbReference type="Gene3D" id="3.40.50.1220">
    <property type="entry name" value="TPP-binding domain"/>
    <property type="match status" value="1"/>
</dbReference>
<protein>
    <recommendedName>
        <fullName evidence="5">Pyruvate decarboxylase</fullName>
        <ecNumber evidence="4">4.1.1.1</ecNumber>
    </recommendedName>
</protein>
<dbReference type="EC" id="4.1.1.1" evidence="4"/>
<evidence type="ECO:0000256" key="4">
    <source>
        <dbReference type="ARBA" id="ARBA00013202"/>
    </source>
</evidence>
<evidence type="ECO:0000256" key="5">
    <source>
        <dbReference type="ARBA" id="ARBA00014422"/>
    </source>
</evidence>
<dbReference type="InterPro" id="IPR012001">
    <property type="entry name" value="Thiamin_PyroP_enz_TPP-bd_dom"/>
</dbReference>
<dbReference type="FunFam" id="3.40.50.970:FF:000019">
    <property type="entry name" value="Pyruvate decarboxylase isozyme"/>
    <property type="match status" value="1"/>
</dbReference>
<keyword evidence="6 11" id="KW-0479">Metal-binding</keyword>
<comment type="cofactor">
    <cofactor evidence="2">
        <name>thiamine diphosphate</name>
        <dbReference type="ChEBI" id="CHEBI:58937"/>
    </cofactor>
</comment>
<dbReference type="InterPro" id="IPR029061">
    <property type="entry name" value="THDP-binding"/>
</dbReference>
<dbReference type="AlphaFoldDB" id="A0A1L9MTE5"/>
<keyword evidence="9 12" id="KW-0786">Thiamine pyrophosphate</keyword>
<dbReference type="InterPro" id="IPR047214">
    <property type="entry name" value="TPP_PDC_IPDC"/>
</dbReference>
<feature type="binding site" evidence="11">
    <location>
        <position position="450"/>
    </location>
    <ligand>
        <name>Mg(2+)</name>
        <dbReference type="ChEBI" id="CHEBI:18420"/>
    </ligand>
</feature>
<dbReference type="PANTHER" id="PTHR43452:SF11">
    <property type="entry name" value="PYRUVATE DECARBOXYLASE"/>
    <property type="match status" value="1"/>
</dbReference>
<evidence type="ECO:0000256" key="1">
    <source>
        <dbReference type="ARBA" id="ARBA00001041"/>
    </source>
</evidence>
<dbReference type="VEuPathDB" id="FungiDB:ASPTUDRAFT_33239"/>
<dbReference type="OrthoDB" id="3970464at2759"/>
<feature type="domain" description="Thiamine pyrophosphate enzyme TPP-binding" evidence="14">
    <location>
        <begin position="402"/>
        <end position="484"/>
    </location>
</feature>
<dbReference type="SUPFAM" id="SSF52518">
    <property type="entry name" value="Thiamin diphosphate-binding fold (THDP-binding)"/>
    <property type="match status" value="2"/>
</dbReference>
<evidence type="ECO:0000256" key="8">
    <source>
        <dbReference type="ARBA" id="ARBA00022842"/>
    </source>
</evidence>
<gene>
    <name evidence="16" type="ORF">ASPTUDRAFT_33239</name>
</gene>
<accession>A0A1L9MTE5</accession>
<dbReference type="Gene3D" id="3.40.50.970">
    <property type="match status" value="2"/>
</dbReference>
<evidence type="ECO:0000259" key="13">
    <source>
        <dbReference type="Pfam" id="PF00205"/>
    </source>
</evidence>
<comment type="cofactor">
    <cofactor evidence="11">
        <name>Mg(2+)</name>
        <dbReference type="ChEBI" id="CHEBI:18420"/>
    </cofactor>
    <text evidence="11">Binds 1 Mg(2+) per subunit.</text>
</comment>
<keyword evidence="8 11" id="KW-0460">Magnesium</keyword>
<evidence type="ECO:0000256" key="2">
    <source>
        <dbReference type="ARBA" id="ARBA00001964"/>
    </source>
</evidence>
<evidence type="ECO:0000256" key="10">
    <source>
        <dbReference type="ARBA" id="ARBA00023239"/>
    </source>
</evidence>
<evidence type="ECO:0000259" key="14">
    <source>
        <dbReference type="Pfam" id="PF02775"/>
    </source>
</evidence>
<dbReference type="InterPro" id="IPR029035">
    <property type="entry name" value="DHS-like_NAD/FAD-binding_dom"/>
</dbReference>
<dbReference type="STRING" id="767770.A0A1L9MTE5"/>
<dbReference type="Pfam" id="PF02776">
    <property type="entry name" value="TPP_enzyme_N"/>
    <property type="match status" value="1"/>
</dbReference>
<dbReference type="Pfam" id="PF02775">
    <property type="entry name" value="TPP_enzyme_C"/>
    <property type="match status" value="1"/>
</dbReference>
<evidence type="ECO:0000259" key="15">
    <source>
        <dbReference type="Pfam" id="PF02776"/>
    </source>
</evidence>
<dbReference type="PANTHER" id="PTHR43452">
    <property type="entry name" value="PYRUVATE DECARBOXYLASE"/>
    <property type="match status" value="1"/>
</dbReference>
<proteinExistence type="inferred from homology"/>